<keyword evidence="2" id="KW-0378">Hydrolase</keyword>
<proteinExistence type="inferred from homology"/>
<dbReference type="GO" id="GO:0008422">
    <property type="term" value="F:beta-glucosidase activity"/>
    <property type="evidence" value="ECO:0007669"/>
    <property type="project" value="TreeGrafter"/>
</dbReference>
<accession>A0A9Q0JKQ7</accession>
<dbReference type="SUPFAM" id="SSF51445">
    <property type="entry name" value="(Trans)glycosidases"/>
    <property type="match status" value="1"/>
</dbReference>
<evidence type="ECO:0008006" key="7">
    <source>
        <dbReference type="Google" id="ProtNLM"/>
    </source>
</evidence>
<dbReference type="OrthoDB" id="65569at2759"/>
<comment type="similarity">
    <text evidence="1 3">Belongs to the glycosyl hydrolase 1 family.</text>
</comment>
<reference evidence="5" key="2">
    <citation type="journal article" date="2023" name="Plants (Basel)">
        <title>Annotation of the Turnera subulata (Passifloraceae) Draft Genome Reveals the S-Locus Evolved after the Divergence of Turneroideae from Passifloroideae in a Stepwise Manner.</title>
        <authorList>
            <person name="Henning P.M."/>
            <person name="Roalson E.H."/>
            <person name="Mir W."/>
            <person name="McCubbin A.G."/>
            <person name="Shore J.S."/>
        </authorList>
    </citation>
    <scope>NUCLEOTIDE SEQUENCE</scope>
    <source>
        <strain evidence="5">F60SS</strain>
    </source>
</reference>
<feature type="chain" id="PRO_5040386628" description="Beta-glucosidase" evidence="4">
    <location>
        <begin position="23"/>
        <end position="120"/>
    </location>
</feature>
<evidence type="ECO:0000256" key="2">
    <source>
        <dbReference type="ARBA" id="ARBA00022801"/>
    </source>
</evidence>
<dbReference type="EMBL" id="JAKUCV010001924">
    <property type="protein sequence ID" value="KAJ4844562.1"/>
    <property type="molecule type" value="Genomic_DNA"/>
</dbReference>
<feature type="signal peptide" evidence="4">
    <location>
        <begin position="1"/>
        <end position="22"/>
    </location>
</feature>
<dbReference type="PANTHER" id="PTHR10353">
    <property type="entry name" value="GLYCOSYL HYDROLASE"/>
    <property type="match status" value="1"/>
</dbReference>
<dbReference type="PANTHER" id="PTHR10353:SF323">
    <property type="entry name" value="LINAMARASE"/>
    <property type="match status" value="1"/>
</dbReference>
<evidence type="ECO:0000256" key="1">
    <source>
        <dbReference type="ARBA" id="ARBA00010838"/>
    </source>
</evidence>
<dbReference type="Gene3D" id="3.20.20.80">
    <property type="entry name" value="Glycosidases"/>
    <property type="match status" value="1"/>
</dbReference>
<dbReference type="InterPro" id="IPR033132">
    <property type="entry name" value="GH_1_N_CS"/>
</dbReference>
<dbReference type="InterPro" id="IPR017853">
    <property type="entry name" value="GH"/>
</dbReference>
<protein>
    <recommendedName>
        <fullName evidence="7">Beta-glucosidase</fullName>
    </recommendedName>
</protein>
<evidence type="ECO:0000313" key="6">
    <source>
        <dbReference type="Proteomes" id="UP001141552"/>
    </source>
</evidence>
<keyword evidence="4" id="KW-0732">Signal</keyword>
<dbReference type="Pfam" id="PF00232">
    <property type="entry name" value="Glyco_hydro_1"/>
    <property type="match status" value="1"/>
</dbReference>
<dbReference type="InterPro" id="IPR001360">
    <property type="entry name" value="Glyco_hydro_1"/>
</dbReference>
<gene>
    <name evidence="5" type="ORF">Tsubulata_008187</name>
</gene>
<reference evidence="5" key="1">
    <citation type="submission" date="2022-02" db="EMBL/GenBank/DDBJ databases">
        <authorList>
            <person name="Henning P.M."/>
            <person name="McCubbin A.G."/>
            <person name="Shore J.S."/>
        </authorList>
    </citation>
    <scope>NUCLEOTIDE SEQUENCE</scope>
    <source>
        <strain evidence="5">F60SS</strain>
        <tissue evidence="5">Leaves</tissue>
    </source>
</reference>
<sequence>MTTQNSLLLGLVGLVISSLALTKPTLASFSRSDFPNDFYFGSATSAYQVEGAANKSGRGPSIWDTFAHDEPDRIKDGSNGDVAADFYNRYKEDLKTTKDTGLNAIRFSISWSRIIPRFIV</sequence>
<comment type="caution">
    <text evidence="5">The sequence shown here is derived from an EMBL/GenBank/DDBJ whole genome shotgun (WGS) entry which is preliminary data.</text>
</comment>
<dbReference type="GO" id="GO:0005975">
    <property type="term" value="P:carbohydrate metabolic process"/>
    <property type="evidence" value="ECO:0007669"/>
    <property type="project" value="InterPro"/>
</dbReference>
<name>A0A9Q0JKQ7_9ROSI</name>
<keyword evidence="6" id="KW-1185">Reference proteome</keyword>
<dbReference type="Proteomes" id="UP001141552">
    <property type="component" value="Unassembled WGS sequence"/>
</dbReference>
<dbReference type="AlphaFoldDB" id="A0A9Q0JKQ7"/>
<evidence type="ECO:0000256" key="4">
    <source>
        <dbReference type="SAM" id="SignalP"/>
    </source>
</evidence>
<evidence type="ECO:0000256" key="3">
    <source>
        <dbReference type="RuleBase" id="RU003690"/>
    </source>
</evidence>
<evidence type="ECO:0000313" key="5">
    <source>
        <dbReference type="EMBL" id="KAJ4844562.1"/>
    </source>
</evidence>
<organism evidence="5 6">
    <name type="scientific">Turnera subulata</name>
    <dbReference type="NCBI Taxonomy" id="218843"/>
    <lineage>
        <taxon>Eukaryota</taxon>
        <taxon>Viridiplantae</taxon>
        <taxon>Streptophyta</taxon>
        <taxon>Embryophyta</taxon>
        <taxon>Tracheophyta</taxon>
        <taxon>Spermatophyta</taxon>
        <taxon>Magnoliopsida</taxon>
        <taxon>eudicotyledons</taxon>
        <taxon>Gunneridae</taxon>
        <taxon>Pentapetalae</taxon>
        <taxon>rosids</taxon>
        <taxon>fabids</taxon>
        <taxon>Malpighiales</taxon>
        <taxon>Passifloraceae</taxon>
        <taxon>Turnera</taxon>
    </lineage>
</organism>
<dbReference type="PROSITE" id="PS00653">
    <property type="entry name" value="GLYCOSYL_HYDROL_F1_2"/>
    <property type="match status" value="1"/>
</dbReference>